<reference evidence="1 2" key="1">
    <citation type="submission" date="2016-10" db="EMBL/GenBank/DDBJ databases">
        <authorList>
            <person name="de Groot N.N."/>
        </authorList>
    </citation>
    <scope>NUCLEOTIDE SEQUENCE [LARGE SCALE GENOMIC DNA]</scope>
    <source>
        <strain evidence="1 2">U95</strain>
    </source>
</reference>
<keyword evidence="2" id="KW-1185">Reference proteome</keyword>
<dbReference type="Pfam" id="PF07215">
    <property type="entry name" value="DUF1419"/>
    <property type="match status" value="1"/>
</dbReference>
<evidence type="ECO:0000313" key="2">
    <source>
        <dbReference type="Proteomes" id="UP000198767"/>
    </source>
</evidence>
<sequence length="109" mass="12183">MTFELIGNGGVQNYDETFALINRGYGPDQFKTGQWFETTDEMFDYFLEILPPRHLTGSAFMMCEPSTCTLSNAFVQVGKRFFCLTVEHAGAVTFSETVSAFRALINEGA</sequence>
<dbReference type="STRING" id="1156985.SAMN04488118_11724"/>
<dbReference type="AlphaFoldDB" id="A0A1G5RHS5"/>
<accession>A0A1G5RHS5</accession>
<dbReference type="InterPro" id="IPR009862">
    <property type="entry name" value="DUF1419"/>
</dbReference>
<gene>
    <name evidence="1" type="ORF">SAMN04488118_11724</name>
</gene>
<dbReference type="RefSeq" id="WP_090221081.1">
    <property type="nucleotide sequence ID" value="NZ_FMWG01000017.1"/>
</dbReference>
<dbReference type="Proteomes" id="UP000198767">
    <property type="component" value="Unassembled WGS sequence"/>
</dbReference>
<evidence type="ECO:0000313" key="1">
    <source>
        <dbReference type="EMBL" id="SCZ73438.1"/>
    </source>
</evidence>
<dbReference type="EMBL" id="FMWG01000017">
    <property type="protein sequence ID" value="SCZ73438.1"/>
    <property type="molecule type" value="Genomic_DNA"/>
</dbReference>
<organism evidence="1 2">
    <name type="scientific">Epibacterium ulvae</name>
    <dbReference type="NCBI Taxonomy" id="1156985"/>
    <lineage>
        <taxon>Bacteria</taxon>
        <taxon>Pseudomonadati</taxon>
        <taxon>Pseudomonadota</taxon>
        <taxon>Alphaproteobacteria</taxon>
        <taxon>Rhodobacterales</taxon>
        <taxon>Roseobacteraceae</taxon>
        <taxon>Epibacterium</taxon>
    </lineage>
</organism>
<protein>
    <submittedName>
        <fullName evidence="1">Uncharacterized protein</fullName>
    </submittedName>
</protein>
<name>A0A1G5RHS5_9RHOB</name>
<dbReference type="OrthoDB" id="7870881at2"/>
<proteinExistence type="predicted"/>